<evidence type="ECO:0000313" key="3">
    <source>
        <dbReference type="Proteomes" id="UP000001568"/>
    </source>
</evidence>
<reference evidence="2 3" key="1">
    <citation type="journal article" date="2007" name="Proc. Natl. Acad. Sci. U.S.A.">
        <title>The tiny eukaryote Ostreococcus provides genomic insights into the paradox of plankton speciation.</title>
        <authorList>
            <person name="Palenik B."/>
            <person name="Grimwood J."/>
            <person name="Aerts A."/>
            <person name="Rouze P."/>
            <person name="Salamov A."/>
            <person name="Putnam N."/>
            <person name="Dupont C."/>
            <person name="Jorgensen R."/>
            <person name="Derelle E."/>
            <person name="Rombauts S."/>
            <person name="Zhou K."/>
            <person name="Otillar R."/>
            <person name="Merchant S.S."/>
            <person name="Podell S."/>
            <person name="Gaasterland T."/>
            <person name="Napoli C."/>
            <person name="Gendler K."/>
            <person name="Manuell A."/>
            <person name="Tai V."/>
            <person name="Vallon O."/>
            <person name="Piganeau G."/>
            <person name="Jancek S."/>
            <person name="Heijde M."/>
            <person name="Jabbari K."/>
            <person name="Bowler C."/>
            <person name="Lohr M."/>
            <person name="Robbens S."/>
            <person name="Werner G."/>
            <person name="Dubchak I."/>
            <person name="Pazour G.J."/>
            <person name="Ren Q."/>
            <person name="Paulsen I."/>
            <person name="Delwiche C."/>
            <person name="Schmutz J."/>
            <person name="Rokhsar D."/>
            <person name="Van de Peer Y."/>
            <person name="Moreau H."/>
            <person name="Grigoriev I.V."/>
        </authorList>
    </citation>
    <scope>NUCLEOTIDE SEQUENCE [LARGE SCALE GENOMIC DNA]</scope>
    <source>
        <strain evidence="2 3">CCE9901</strain>
    </source>
</reference>
<dbReference type="OMA" id="GGRKCFT"/>
<keyword evidence="3" id="KW-1185">Reference proteome</keyword>
<dbReference type="Gene3D" id="3.40.250.10">
    <property type="entry name" value="Rhodanese-like domain"/>
    <property type="match status" value="1"/>
</dbReference>
<accession>A4S1E6</accession>
<name>A4S1E6_OSTLU</name>
<dbReference type="PANTHER" id="PTHR34209">
    <property type="entry name" value="RHODANESE/CELL CYCLE CONTROL PHOSPHATASE SUPERFAMILY PROTEIN"/>
    <property type="match status" value="1"/>
</dbReference>
<dbReference type="OrthoDB" id="551300at2759"/>
<organism evidence="2 3">
    <name type="scientific">Ostreococcus lucimarinus (strain CCE9901)</name>
    <dbReference type="NCBI Taxonomy" id="436017"/>
    <lineage>
        <taxon>Eukaryota</taxon>
        <taxon>Viridiplantae</taxon>
        <taxon>Chlorophyta</taxon>
        <taxon>Mamiellophyceae</taxon>
        <taxon>Mamiellales</taxon>
        <taxon>Bathycoccaceae</taxon>
        <taxon>Ostreococcus</taxon>
    </lineage>
</organism>
<dbReference type="eggNOG" id="ENOG502QS91">
    <property type="taxonomic scope" value="Eukaryota"/>
</dbReference>
<feature type="compositionally biased region" description="Acidic residues" evidence="1">
    <location>
        <begin position="492"/>
        <end position="534"/>
    </location>
</feature>
<evidence type="ECO:0008006" key="4">
    <source>
        <dbReference type="Google" id="ProtNLM"/>
    </source>
</evidence>
<dbReference type="Gramene" id="ABO97645">
    <property type="protein sequence ID" value="ABO97645"/>
    <property type="gene ID" value="OSTLU_33072"/>
</dbReference>
<gene>
    <name evidence="2" type="ORF">OSTLU_33072</name>
</gene>
<dbReference type="RefSeq" id="XP_001419352.1">
    <property type="nucleotide sequence ID" value="XM_001419315.1"/>
</dbReference>
<evidence type="ECO:0000256" key="1">
    <source>
        <dbReference type="SAM" id="MobiDB-lite"/>
    </source>
</evidence>
<dbReference type="PANTHER" id="PTHR34209:SF1">
    <property type="entry name" value="CALCIUM SENSING RECEPTOR, CHLOROPLASTIC"/>
    <property type="match status" value="1"/>
</dbReference>
<dbReference type="InterPro" id="IPR036873">
    <property type="entry name" value="Rhodanese-like_dom_sf"/>
</dbReference>
<feature type="region of interest" description="Disordered" evidence="1">
    <location>
        <begin position="465"/>
        <end position="534"/>
    </location>
</feature>
<dbReference type="AlphaFoldDB" id="A4S1E6"/>
<dbReference type="GO" id="GO:0090333">
    <property type="term" value="P:regulation of stomatal closure"/>
    <property type="evidence" value="ECO:0007669"/>
    <property type="project" value="InterPro"/>
</dbReference>
<dbReference type="GeneID" id="5003098"/>
<dbReference type="GO" id="GO:0009704">
    <property type="term" value="P:de-etiolation"/>
    <property type="evidence" value="ECO:0007669"/>
    <property type="project" value="InterPro"/>
</dbReference>
<dbReference type="EMBL" id="CP000588">
    <property type="protein sequence ID" value="ABO97645.1"/>
    <property type="molecule type" value="Genomic_DNA"/>
</dbReference>
<protein>
    <recommendedName>
        <fullName evidence="4">Rhodanese domain-containing protein</fullName>
    </recommendedName>
</protein>
<proteinExistence type="predicted"/>
<dbReference type="STRING" id="436017.A4S1E6"/>
<dbReference type="InterPro" id="IPR044690">
    <property type="entry name" value="CAS_plant"/>
</dbReference>
<dbReference type="GO" id="GO:0071277">
    <property type="term" value="P:cellular response to calcium ion"/>
    <property type="evidence" value="ECO:0007669"/>
    <property type="project" value="InterPro"/>
</dbReference>
<dbReference type="KEGG" id="olu:OSTLU_33072"/>
<evidence type="ECO:0000313" key="2">
    <source>
        <dbReference type="EMBL" id="ABO97645.1"/>
    </source>
</evidence>
<dbReference type="Proteomes" id="UP000001568">
    <property type="component" value="Chromosome 8"/>
</dbReference>
<sequence>MDVVGDAAEDLGDVVAGGMDKLKSGDFASAFKAPEGMENVEIPDFKAKMGEFKLPEAPKFEAPSVDVGAFKTPELPKFDAQVEVPEIDFSGATNAMNAGKASLDGQLKGATSAMNAGKASLDVQLKGATDALSAGKASLDVQLKGATDAANALQSGVTTSVNDSIQGAFSAFKGVLPDEFAKLVDLAKEDTDVAIALGVFALFVPTLAGGAVNKARGYAGTRRPAFINDELEKNKRAFLIDTRSFEDRKVDGVPDLRKGARDKGAAVPVEELDALTRRVTANPREVELQIAGERVLKLTKRGAQIYFMGPDAAALAKVVTAMGGRKCFTVEGNFDAWRSTGLKIRRNPSYDKNILDKASEETAELARSGSQFVQTRVGTVRATVSSGYKTSTPVQKGAVAVGFVALAYAAVEWEKTLAFIGFLGLFWSLYNKLTSYESPGELFADASKVFTPAVATVGRAASSAVMDVEEEEDESPMTIELPTLAEMSVPEAEGDQEVEEAEEQEDEVEATAEPEIEQPEADVEAEEEKREEEE</sequence>
<dbReference type="HOGENOM" id="CLU_491228_0_0_1"/>